<dbReference type="Proteomes" id="UP000015105">
    <property type="component" value="Chromosome 1D"/>
</dbReference>
<reference evidence="2" key="5">
    <citation type="journal article" date="2021" name="G3 (Bethesda)">
        <title>Aegilops tauschii genome assembly Aet v5.0 features greater sequence contiguity and improved annotation.</title>
        <authorList>
            <person name="Wang L."/>
            <person name="Zhu T."/>
            <person name="Rodriguez J.C."/>
            <person name="Deal K.R."/>
            <person name="Dubcovsky J."/>
            <person name="McGuire P.E."/>
            <person name="Lux T."/>
            <person name="Spannagl M."/>
            <person name="Mayer K.F.X."/>
            <person name="Baldrich P."/>
            <person name="Meyers B.C."/>
            <person name="Huo N."/>
            <person name="Gu Y.Q."/>
            <person name="Zhou H."/>
            <person name="Devos K.M."/>
            <person name="Bennetzen J.L."/>
            <person name="Unver T."/>
            <person name="Budak H."/>
            <person name="Gulick P.J."/>
            <person name="Galiba G."/>
            <person name="Kalapos B."/>
            <person name="Nelson D.R."/>
            <person name="Li P."/>
            <person name="You F.M."/>
            <person name="Luo M.C."/>
            <person name="Dvorak J."/>
        </authorList>
    </citation>
    <scope>NUCLEOTIDE SEQUENCE [LARGE SCALE GENOMIC DNA]</scope>
    <source>
        <strain evidence="2">cv. AL8/78</strain>
    </source>
</reference>
<protein>
    <submittedName>
        <fullName evidence="2">Uncharacterized protein</fullName>
    </submittedName>
</protein>
<feature type="transmembrane region" description="Helical" evidence="1">
    <location>
        <begin position="6"/>
        <end position="25"/>
    </location>
</feature>
<dbReference type="AlphaFoldDB" id="A0A452ZEV6"/>
<reference evidence="2" key="4">
    <citation type="submission" date="2019-03" db="UniProtKB">
        <authorList>
            <consortium name="EnsemblPlants"/>
        </authorList>
    </citation>
    <scope>IDENTIFICATION</scope>
</reference>
<keyword evidence="1" id="KW-1133">Transmembrane helix</keyword>
<keyword evidence="1" id="KW-0472">Membrane</keyword>
<name>A0A452ZEV6_AEGTS</name>
<dbReference type="EnsemblPlants" id="AET1Gv20737400.12">
    <property type="protein sequence ID" value="AET1Gv20737400.12"/>
    <property type="gene ID" value="AET1Gv20737400"/>
</dbReference>
<evidence type="ECO:0000313" key="3">
    <source>
        <dbReference type="Proteomes" id="UP000015105"/>
    </source>
</evidence>
<reference evidence="3" key="1">
    <citation type="journal article" date="2014" name="Science">
        <title>Ancient hybridizations among the ancestral genomes of bread wheat.</title>
        <authorList>
            <consortium name="International Wheat Genome Sequencing Consortium,"/>
            <person name="Marcussen T."/>
            <person name="Sandve S.R."/>
            <person name="Heier L."/>
            <person name="Spannagl M."/>
            <person name="Pfeifer M."/>
            <person name="Jakobsen K.S."/>
            <person name="Wulff B.B."/>
            <person name="Steuernagel B."/>
            <person name="Mayer K.F."/>
            <person name="Olsen O.A."/>
        </authorList>
    </citation>
    <scope>NUCLEOTIDE SEQUENCE [LARGE SCALE GENOMIC DNA]</scope>
    <source>
        <strain evidence="3">cv. AL8/78</strain>
    </source>
</reference>
<keyword evidence="1" id="KW-0812">Transmembrane</keyword>
<keyword evidence="3" id="KW-1185">Reference proteome</keyword>
<organism evidence="2 3">
    <name type="scientific">Aegilops tauschii subsp. strangulata</name>
    <name type="common">Goatgrass</name>
    <dbReference type="NCBI Taxonomy" id="200361"/>
    <lineage>
        <taxon>Eukaryota</taxon>
        <taxon>Viridiplantae</taxon>
        <taxon>Streptophyta</taxon>
        <taxon>Embryophyta</taxon>
        <taxon>Tracheophyta</taxon>
        <taxon>Spermatophyta</taxon>
        <taxon>Magnoliopsida</taxon>
        <taxon>Liliopsida</taxon>
        <taxon>Poales</taxon>
        <taxon>Poaceae</taxon>
        <taxon>BOP clade</taxon>
        <taxon>Pooideae</taxon>
        <taxon>Triticodae</taxon>
        <taxon>Triticeae</taxon>
        <taxon>Triticinae</taxon>
        <taxon>Aegilops</taxon>
    </lineage>
</organism>
<sequence>MLDGVVGATATVVAVGIMAGAHLLLPLPLTVAQEAGVHLLPLLPLTVAPEAGEQLLLLVLLVTTQDGAAPRRPSQHRILEVGGGLAVGAGEGYLLCSINHKLPTVDLSSGNLFLCLNPVMLLPSAVDG</sequence>
<reference evidence="2" key="3">
    <citation type="journal article" date="2017" name="Nature">
        <title>Genome sequence of the progenitor of the wheat D genome Aegilops tauschii.</title>
        <authorList>
            <person name="Luo M.C."/>
            <person name="Gu Y.Q."/>
            <person name="Puiu D."/>
            <person name="Wang H."/>
            <person name="Twardziok S.O."/>
            <person name="Deal K.R."/>
            <person name="Huo N."/>
            <person name="Zhu T."/>
            <person name="Wang L."/>
            <person name="Wang Y."/>
            <person name="McGuire P.E."/>
            <person name="Liu S."/>
            <person name="Long H."/>
            <person name="Ramasamy R.K."/>
            <person name="Rodriguez J.C."/>
            <person name="Van S.L."/>
            <person name="Yuan L."/>
            <person name="Wang Z."/>
            <person name="Xia Z."/>
            <person name="Xiao L."/>
            <person name="Anderson O.D."/>
            <person name="Ouyang S."/>
            <person name="Liang Y."/>
            <person name="Zimin A.V."/>
            <person name="Pertea G."/>
            <person name="Qi P."/>
            <person name="Bennetzen J.L."/>
            <person name="Dai X."/>
            <person name="Dawson M.W."/>
            <person name="Muller H.G."/>
            <person name="Kugler K."/>
            <person name="Rivarola-Duarte L."/>
            <person name="Spannagl M."/>
            <person name="Mayer K.F.X."/>
            <person name="Lu F.H."/>
            <person name="Bevan M.W."/>
            <person name="Leroy P."/>
            <person name="Li P."/>
            <person name="You F.M."/>
            <person name="Sun Q."/>
            <person name="Liu Z."/>
            <person name="Lyons E."/>
            <person name="Wicker T."/>
            <person name="Salzberg S.L."/>
            <person name="Devos K.M."/>
            <person name="Dvorak J."/>
        </authorList>
    </citation>
    <scope>NUCLEOTIDE SEQUENCE [LARGE SCALE GENOMIC DNA]</scope>
    <source>
        <strain evidence="2">cv. AL8/78</strain>
    </source>
</reference>
<accession>A0A452ZEV6</accession>
<reference evidence="3" key="2">
    <citation type="journal article" date="2017" name="Nat. Plants">
        <title>The Aegilops tauschii genome reveals multiple impacts of transposons.</title>
        <authorList>
            <person name="Zhao G."/>
            <person name="Zou C."/>
            <person name="Li K."/>
            <person name="Wang K."/>
            <person name="Li T."/>
            <person name="Gao L."/>
            <person name="Zhang X."/>
            <person name="Wang H."/>
            <person name="Yang Z."/>
            <person name="Liu X."/>
            <person name="Jiang W."/>
            <person name="Mao L."/>
            <person name="Kong X."/>
            <person name="Jiao Y."/>
            <person name="Jia J."/>
        </authorList>
    </citation>
    <scope>NUCLEOTIDE SEQUENCE [LARGE SCALE GENOMIC DNA]</scope>
    <source>
        <strain evidence="3">cv. AL8/78</strain>
    </source>
</reference>
<evidence type="ECO:0000313" key="2">
    <source>
        <dbReference type="EnsemblPlants" id="AET1Gv20737400.12"/>
    </source>
</evidence>
<dbReference type="Gramene" id="AET1Gv20737400.12">
    <property type="protein sequence ID" value="AET1Gv20737400.12"/>
    <property type="gene ID" value="AET1Gv20737400"/>
</dbReference>
<evidence type="ECO:0000256" key="1">
    <source>
        <dbReference type="SAM" id="Phobius"/>
    </source>
</evidence>
<proteinExistence type="predicted"/>